<dbReference type="AlphaFoldDB" id="A0A1E3QM63"/>
<keyword evidence="7" id="KW-0378">Hydrolase</keyword>
<dbReference type="GO" id="GO:0030687">
    <property type="term" value="C:preribosome, large subunit precursor"/>
    <property type="evidence" value="ECO:0007669"/>
    <property type="project" value="EnsemblFungi"/>
</dbReference>
<protein>
    <recommendedName>
        <fullName evidence="10">Probable metalloprotease ARX1</fullName>
    </recommendedName>
    <alternativeName>
        <fullName evidence="11">Associated with ribosomal export complex protein 1</fullName>
    </alternativeName>
</protein>
<dbReference type="Proteomes" id="UP000094336">
    <property type="component" value="Unassembled WGS sequence"/>
</dbReference>
<evidence type="ECO:0000313" key="14">
    <source>
        <dbReference type="Proteomes" id="UP000094336"/>
    </source>
</evidence>
<keyword evidence="5" id="KW-0645">Protease</keyword>
<dbReference type="InterPro" id="IPR036005">
    <property type="entry name" value="Creatinase/aminopeptidase-like"/>
</dbReference>
<dbReference type="PANTHER" id="PTHR10804:SF102">
    <property type="entry name" value="METALLOPROTEASE ARX1-RELATED"/>
    <property type="match status" value="1"/>
</dbReference>
<dbReference type="GO" id="GO:0000055">
    <property type="term" value="P:ribosomal large subunit export from nucleus"/>
    <property type="evidence" value="ECO:0007669"/>
    <property type="project" value="EnsemblFungi"/>
</dbReference>
<sequence length="565" mass="61514">MELAVSHEDTDILLKEKNILNEDVLDKYRLAGQVSQTCLVYITNLIRDSYHLGTHKPYTAAELCLLGDSYLKSALETVYKKGSKAVRERGIAQPVTIEFNEIVAGFSPELDEASNITFNAGDIVTITLGCQIDGYTANVSHTIVIYPQGQADAETQQVKPAGPLLGGKADAVCAAHIATESVIALVGASLAPEKLPAALNAGSVVTGSHIRTLVNSIAESFNCVVVPGSRIRRIRRFLAGQAEGVVAEKEYKGVVWSESDQEEKLLNMSTKYSADASSEMVKFDKTHNSGVTSDSAIPTDEFVVIPGEVYMVDIKMATLRDIQEIGLVTLENVDQFTGKNHNQTTFSAKPSIYVRDYALSHHLRLRTSRQMLSQVDRECSVYPFKLSHTSANFPVDESKDVEAQMKAINADIQQARLGLSELVNRHLVAARPIQVAKFVPLQIILNTANPTGARGFDAEKPTLPGLELPLPRLGVSSLKMKSLMKNSIALPVAREMATIVLNNTGATSQPEVLRLTGGKTSVPSWVHSDLQLNGELAQTVSQLMQLTQGRFGIKVRECQPFNCNN</sequence>
<keyword evidence="6" id="KW-0479">Metal-binding</keyword>
<evidence type="ECO:0000256" key="7">
    <source>
        <dbReference type="ARBA" id="ARBA00022801"/>
    </source>
</evidence>
<dbReference type="STRING" id="984486.A0A1E3QM63"/>
<evidence type="ECO:0000256" key="1">
    <source>
        <dbReference type="ARBA" id="ARBA00004123"/>
    </source>
</evidence>
<evidence type="ECO:0000256" key="3">
    <source>
        <dbReference type="ARBA" id="ARBA00007319"/>
    </source>
</evidence>
<dbReference type="GO" id="GO:0005737">
    <property type="term" value="C:cytoplasm"/>
    <property type="evidence" value="ECO:0007669"/>
    <property type="project" value="UniProtKB-SubCell"/>
</dbReference>
<dbReference type="PANTHER" id="PTHR10804">
    <property type="entry name" value="PROTEASE FAMILY M24 METHIONYL AMINOPEPTIDASE, AMINOPEPTIDASE P"/>
    <property type="match status" value="1"/>
</dbReference>
<dbReference type="Gene3D" id="1.10.10.10">
    <property type="entry name" value="Winged helix-like DNA-binding domain superfamily/Winged helix DNA-binding domain"/>
    <property type="match status" value="1"/>
</dbReference>
<keyword evidence="14" id="KW-1185">Reference proteome</keyword>
<accession>A0A1E3QM63</accession>
<evidence type="ECO:0000313" key="13">
    <source>
        <dbReference type="EMBL" id="ODQ78786.1"/>
    </source>
</evidence>
<proteinExistence type="inferred from homology"/>
<evidence type="ECO:0000256" key="10">
    <source>
        <dbReference type="ARBA" id="ARBA00026155"/>
    </source>
</evidence>
<organism evidence="13 14">
    <name type="scientific">Babjeviella inositovora NRRL Y-12698</name>
    <dbReference type="NCBI Taxonomy" id="984486"/>
    <lineage>
        <taxon>Eukaryota</taxon>
        <taxon>Fungi</taxon>
        <taxon>Dikarya</taxon>
        <taxon>Ascomycota</taxon>
        <taxon>Saccharomycotina</taxon>
        <taxon>Pichiomycetes</taxon>
        <taxon>Serinales incertae sedis</taxon>
        <taxon>Babjeviella</taxon>
    </lineage>
</organism>
<dbReference type="GeneID" id="30148994"/>
<keyword evidence="8" id="KW-0482">Metalloprotease</keyword>
<dbReference type="SUPFAM" id="SSF55920">
    <property type="entry name" value="Creatinase/aminopeptidase"/>
    <property type="match status" value="1"/>
</dbReference>
<dbReference type="GO" id="GO:0046872">
    <property type="term" value="F:metal ion binding"/>
    <property type="evidence" value="ECO:0007669"/>
    <property type="project" value="UniProtKB-KW"/>
</dbReference>
<dbReference type="OrthoDB" id="5876363at2759"/>
<comment type="function">
    <text evidence="12">Probable metalloprotease involved in proper assembly of pre-ribosomal particles during the biogenesis of the 60S ribosomal subunit. Accompanies the pre-60S particles to the cytoplasm.</text>
</comment>
<dbReference type="InterPro" id="IPR036388">
    <property type="entry name" value="WH-like_DNA-bd_sf"/>
</dbReference>
<dbReference type="InterPro" id="IPR047113">
    <property type="entry name" value="PA2G4/ARX1"/>
</dbReference>
<evidence type="ECO:0000256" key="2">
    <source>
        <dbReference type="ARBA" id="ARBA00004496"/>
    </source>
</evidence>
<gene>
    <name evidence="13" type="ORF">BABINDRAFT_180979</name>
</gene>
<evidence type="ECO:0000256" key="6">
    <source>
        <dbReference type="ARBA" id="ARBA00022723"/>
    </source>
</evidence>
<name>A0A1E3QM63_9ASCO</name>
<dbReference type="Gene3D" id="3.90.230.10">
    <property type="entry name" value="Creatinase/methionine aminopeptidase superfamily"/>
    <property type="match status" value="1"/>
</dbReference>
<evidence type="ECO:0000256" key="9">
    <source>
        <dbReference type="ARBA" id="ARBA00023242"/>
    </source>
</evidence>
<keyword evidence="9" id="KW-0539">Nucleus</keyword>
<keyword evidence="4" id="KW-0963">Cytoplasm</keyword>
<evidence type="ECO:0000256" key="5">
    <source>
        <dbReference type="ARBA" id="ARBA00022670"/>
    </source>
</evidence>
<evidence type="ECO:0000256" key="4">
    <source>
        <dbReference type="ARBA" id="ARBA00022490"/>
    </source>
</evidence>
<reference evidence="14" key="1">
    <citation type="submission" date="2016-05" db="EMBL/GenBank/DDBJ databases">
        <title>Comparative genomics of biotechnologically important yeasts.</title>
        <authorList>
            <consortium name="DOE Joint Genome Institute"/>
            <person name="Riley R."/>
            <person name="Haridas S."/>
            <person name="Wolfe K.H."/>
            <person name="Lopes M.R."/>
            <person name="Hittinger C.T."/>
            <person name="Goker M."/>
            <person name="Salamov A."/>
            <person name="Wisecaver J."/>
            <person name="Long T.M."/>
            <person name="Aerts A.L."/>
            <person name="Barry K."/>
            <person name="Choi C."/>
            <person name="Clum A."/>
            <person name="Coughlan A.Y."/>
            <person name="Deshpande S."/>
            <person name="Douglass A.P."/>
            <person name="Hanson S.J."/>
            <person name="Klenk H.-P."/>
            <person name="Labutti K."/>
            <person name="Lapidus A."/>
            <person name="Lindquist E."/>
            <person name="Lipzen A."/>
            <person name="Meier-Kolthoff J.P."/>
            <person name="Ohm R.A."/>
            <person name="Otillar R.P."/>
            <person name="Pangilinan J."/>
            <person name="Peng Y."/>
            <person name="Rokas A."/>
            <person name="Rosa C.A."/>
            <person name="Scheuner C."/>
            <person name="Sibirny A.A."/>
            <person name="Slot J.C."/>
            <person name="Stielow J.B."/>
            <person name="Sun H."/>
            <person name="Kurtzman C.P."/>
            <person name="Blackwell M."/>
            <person name="Grigoriev I.V."/>
            <person name="Jeffries T.W."/>
        </authorList>
    </citation>
    <scope>NUCLEOTIDE SEQUENCE [LARGE SCALE GENOMIC DNA]</scope>
    <source>
        <strain evidence="14">NRRL Y-12698</strain>
    </source>
</reference>
<comment type="subcellular location">
    <subcellularLocation>
        <location evidence="2">Cytoplasm</location>
    </subcellularLocation>
    <subcellularLocation>
        <location evidence="1">Nucleus</location>
    </subcellularLocation>
</comment>
<dbReference type="GO" id="GO:0006508">
    <property type="term" value="P:proteolysis"/>
    <property type="evidence" value="ECO:0007669"/>
    <property type="project" value="UniProtKB-KW"/>
</dbReference>
<evidence type="ECO:0000256" key="8">
    <source>
        <dbReference type="ARBA" id="ARBA00023049"/>
    </source>
</evidence>
<comment type="similarity">
    <text evidence="3">Belongs to the peptidase M24 family.</text>
</comment>
<evidence type="ECO:0000256" key="11">
    <source>
        <dbReference type="ARBA" id="ARBA00033475"/>
    </source>
</evidence>
<dbReference type="GO" id="GO:0008237">
    <property type="term" value="F:metallopeptidase activity"/>
    <property type="evidence" value="ECO:0007669"/>
    <property type="project" value="UniProtKB-KW"/>
</dbReference>
<dbReference type="RefSeq" id="XP_018984114.1">
    <property type="nucleotide sequence ID" value="XM_019131141.1"/>
</dbReference>
<dbReference type="GO" id="GO:0005654">
    <property type="term" value="C:nucleoplasm"/>
    <property type="evidence" value="ECO:0007669"/>
    <property type="project" value="EnsemblFungi"/>
</dbReference>
<dbReference type="EMBL" id="KV454434">
    <property type="protein sequence ID" value="ODQ78786.1"/>
    <property type="molecule type" value="Genomic_DNA"/>
</dbReference>
<evidence type="ECO:0000256" key="12">
    <source>
        <dbReference type="ARBA" id="ARBA00034680"/>
    </source>
</evidence>
<dbReference type="GO" id="GO:0005730">
    <property type="term" value="C:nucleolus"/>
    <property type="evidence" value="ECO:0007669"/>
    <property type="project" value="EnsemblFungi"/>
</dbReference>